<dbReference type="PANTHER" id="PTHR46796:SF6">
    <property type="entry name" value="ARAC SUBFAMILY"/>
    <property type="match status" value="1"/>
</dbReference>
<dbReference type="GO" id="GO:0043565">
    <property type="term" value="F:sequence-specific DNA binding"/>
    <property type="evidence" value="ECO:0007669"/>
    <property type="project" value="InterPro"/>
</dbReference>
<dbReference type="SMART" id="SM00342">
    <property type="entry name" value="HTH_ARAC"/>
    <property type="match status" value="1"/>
</dbReference>
<dbReference type="InterPro" id="IPR003313">
    <property type="entry name" value="AraC-bd"/>
</dbReference>
<sequence>MEDMKASRRKALPRIPILIGGTLHIPPAVEEKTTPPERTSPLGLEQYIAGRTLVSGDGPAWDDMFVQVYSRLKKQEPFLVPAVAEPLIVWVISGEAIVEEREIDRDWVTNTVTVGDFFLTRSPTPYEMRWRATGAAPFQVMHLYLSVPLFERVAKDLLGRAAPPALRDVSGGKDEQLSHLLALIHQELTAEGKGSQLFIQGLAQSLAVHLIRNYASNGSGGGRQTALPGFKLRRAVAYLEEHLAEPFNLAKLSEAVGMSEFHFSRLFKKATGLSPSRYFIRQRVARAQLLLQETDTSIIEIGMSVGYSSPSHFAQVFRRETGLPPSHYRRG</sequence>
<keyword evidence="3" id="KW-0010">Activator</keyword>
<evidence type="ECO:0000256" key="1">
    <source>
        <dbReference type="ARBA" id="ARBA00023015"/>
    </source>
</evidence>
<keyword evidence="4" id="KW-0804">Transcription</keyword>
<dbReference type="PROSITE" id="PS00041">
    <property type="entry name" value="HTH_ARAC_FAMILY_1"/>
    <property type="match status" value="1"/>
</dbReference>
<accession>A0A508XAV3</accession>
<keyword evidence="1" id="KW-0805">Transcription regulation</keyword>
<dbReference type="InterPro" id="IPR020449">
    <property type="entry name" value="Tscrpt_reg_AraC-type_HTH"/>
</dbReference>
<dbReference type="Pfam" id="PF02311">
    <property type="entry name" value="AraC_binding"/>
    <property type="match status" value="1"/>
</dbReference>
<dbReference type="PANTHER" id="PTHR46796">
    <property type="entry name" value="HTH-TYPE TRANSCRIPTIONAL ACTIVATOR RHAS-RELATED"/>
    <property type="match status" value="1"/>
</dbReference>
<name>A0A508XAV3_9HYPH</name>
<dbReference type="RefSeq" id="WP_180162170.1">
    <property type="nucleotide sequence ID" value="NZ_CABFNB010000149.1"/>
</dbReference>
<dbReference type="InterPro" id="IPR037923">
    <property type="entry name" value="HTH-like"/>
</dbReference>
<dbReference type="AlphaFoldDB" id="A0A508XAV3"/>
<dbReference type="SUPFAM" id="SSF46689">
    <property type="entry name" value="Homeodomain-like"/>
    <property type="match status" value="2"/>
</dbReference>
<dbReference type="Proteomes" id="UP000507954">
    <property type="component" value="Unassembled WGS sequence"/>
</dbReference>
<dbReference type="InterPro" id="IPR018060">
    <property type="entry name" value="HTH_AraC"/>
</dbReference>
<dbReference type="SUPFAM" id="SSF51215">
    <property type="entry name" value="Regulatory protein AraC"/>
    <property type="match status" value="1"/>
</dbReference>
<feature type="domain" description="HTH araC/xylS-type" evidence="5">
    <location>
        <begin position="233"/>
        <end position="331"/>
    </location>
</feature>
<evidence type="ECO:0000259" key="5">
    <source>
        <dbReference type="PROSITE" id="PS01124"/>
    </source>
</evidence>
<proteinExistence type="predicted"/>
<dbReference type="InterPro" id="IPR018062">
    <property type="entry name" value="HTH_AraC-typ_CS"/>
</dbReference>
<dbReference type="PROSITE" id="PS01124">
    <property type="entry name" value="HTH_ARAC_FAMILY_2"/>
    <property type="match status" value="1"/>
</dbReference>
<protein>
    <submittedName>
        <fullName evidence="6">Helix-turn-helix-domain containing protein AraC type</fullName>
    </submittedName>
</protein>
<dbReference type="Pfam" id="PF12833">
    <property type="entry name" value="HTH_18"/>
    <property type="match status" value="1"/>
</dbReference>
<evidence type="ECO:0000313" key="6">
    <source>
        <dbReference type="EMBL" id="VTZ65216.1"/>
    </source>
</evidence>
<dbReference type="InterPro" id="IPR009057">
    <property type="entry name" value="Homeodomain-like_sf"/>
</dbReference>
<dbReference type="InterPro" id="IPR050204">
    <property type="entry name" value="AraC_XylS_family_regulators"/>
</dbReference>
<evidence type="ECO:0000256" key="4">
    <source>
        <dbReference type="ARBA" id="ARBA00023163"/>
    </source>
</evidence>
<dbReference type="GO" id="GO:0003700">
    <property type="term" value="F:DNA-binding transcription factor activity"/>
    <property type="evidence" value="ECO:0007669"/>
    <property type="project" value="InterPro"/>
</dbReference>
<evidence type="ECO:0000256" key="3">
    <source>
        <dbReference type="ARBA" id="ARBA00023159"/>
    </source>
</evidence>
<evidence type="ECO:0000256" key="2">
    <source>
        <dbReference type="ARBA" id="ARBA00023125"/>
    </source>
</evidence>
<dbReference type="PRINTS" id="PR00032">
    <property type="entry name" value="HTHARAC"/>
</dbReference>
<dbReference type="EMBL" id="CABFNB010000149">
    <property type="protein sequence ID" value="VTZ65216.1"/>
    <property type="molecule type" value="Genomic_DNA"/>
</dbReference>
<reference evidence="6" key="1">
    <citation type="submission" date="2019-06" db="EMBL/GenBank/DDBJ databases">
        <authorList>
            <person name="Le Quere A."/>
            <person name="Colella S."/>
        </authorList>
    </citation>
    <scope>NUCLEOTIDE SEQUENCE</scope>
    <source>
        <strain evidence="6">EmedicaeMD41</strain>
    </source>
</reference>
<organism evidence="6">
    <name type="scientific">Sinorhizobium medicae</name>
    <dbReference type="NCBI Taxonomy" id="110321"/>
    <lineage>
        <taxon>Bacteria</taxon>
        <taxon>Pseudomonadati</taxon>
        <taxon>Pseudomonadota</taxon>
        <taxon>Alphaproteobacteria</taxon>
        <taxon>Hyphomicrobiales</taxon>
        <taxon>Rhizobiaceae</taxon>
        <taxon>Sinorhizobium/Ensifer group</taxon>
        <taxon>Sinorhizobium</taxon>
    </lineage>
</organism>
<keyword evidence="2" id="KW-0238">DNA-binding</keyword>
<dbReference type="Gene3D" id="1.10.10.60">
    <property type="entry name" value="Homeodomain-like"/>
    <property type="match status" value="2"/>
</dbReference>
<gene>
    <name evidence="6" type="ORF">EMEDMD4_790240</name>
</gene>